<dbReference type="AlphaFoldDB" id="A0A4Q2ILX5"/>
<dbReference type="RefSeq" id="WP_129342656.1">
    <property type="nucleotide sequence ID" value="NZ_JACIDD010000003.1"/>
</dbReference>
<accession>A0A4Q2ILX5</accession>
<evidence type="ECO:0000313" key="2">
    <source>
        <dbReference type="Proteomes" id="UP000292347"/>
    </source>
</evidence>
<comment type="caution">
    <text evidence="1">The sequence shown here is derived from an EMBL/GenBank/DDBJ whole genome shotgun (WGS) entry which is preliminary data.</text>
</comment>
<proteinExistence type="predicted"/>
<evidence type="ECO:0000313" key="1">
    <source>
        <dbReference type="EMBL" id="RXZ30290.1"/>
    </source>
</evidence>
<dbReference type="Proteomes" id="UP000292347">
    <property type="component" value="Unassembled WGS sequence"/>
</dbReference>
<reference evidence="1 2" key="1">
    <citation type="submission" date="2019-01" db="EMBL/GenBank/DDBJ databases">
        <title>Sphingomonas mucosissima sp. nov. and Sphingomonas desiccabilis sp. nov., from biological soil crusts in the Colorado Plateau, USA.</title>
        <authorList>
            <person name="Zhu D."/>
        </authorList>
    </citation>
    <scope>NUCLEOTIDE SEQUENCE [LARGE SCALE GENOMIC DNA]</scope>
    <source>
        <strain evidence="1 2">CP1D</strain>
    </source>
</reference>
<name>A0A4Q2ILX5_9SPHN</name>
<sequence>MRILRHLSPLRAYRDLRLFLSHRRPHQWAFLGLAVTITGLWIWAFVHDSHFERPYKREIIYVQDWRLDRTDEEIRAQQKIDEAKRQKEIAELEARRAKVQAEFKKLDDGLTAWGL</sequence>
<keyword evidence="2" id="KW-1185">Reference proteome</keyword>
<organism evidence="1 2">
    <name type="scientific">Sphingomonas desiccabilis</name>
    <dbReference type="NCBI Taxonomy" id="429134"/>
    <lineage>
        <taxon>Bacteria</taxon>
        <taxon>Pseudomonadati</taxon>
        <taxon>Pseudomonadota</taxon>
        <taxon>Alphaproteobacteria</taxon>
        <taxon>Sphingomonadales</taxon>
        <taxon>Sphingomonadaceae</taxon>
        <taxon>Sphingomonas</taxon>
    </lineage>
</organism>
<gene>
    <name evidence="1" type="ORF">EO081_13885</name>
</gene>
<dbReference type="EMBL" id="SDPT01000003">
    <property type="protein sequence ID" value="RXZ30290.1"/>
    <property type="molecule type" value="Genomic_DNA"/>
</dbReference>
<protein>
    <submittedName>
        <fullName evidence="1">Uncharacterized protein</fullName>
    </submittedName>
</protein>
<dbReference type="OrthoDB" id="7391871at2"/>